<evidence type="ECO:0000313" key="1">
    <source>
        <dbReference type="EMBL" id="KGE84998.1"/>
    </source>
</evidence>
<dbReference type="AlphaFoldDB" id="A0A098RZK6"/>
<organism evidence="1 2">
    <name type="scientific">Phaeodactylibacter xiamenensis</name>
    <dbReference type="NCBI Taxonomy" id="1524460"/>
    <lineage>
        <taxon>Bacteria</taxon>
        <taxon>Pseudomonadati</taxon>
        <taxon>Bacteroidota</taxon>
        <taxon>Saprospiria</taxon>
        <taxon>Saprospirales</taxon>
        <taxon>Haliscomenobacteraceae</taxon>
        <taxon>Phaeodactylibacter</taxon>
    </lineage>
</organism>
<keyword evidence="2" id="KW-1185">Reference proteome</keyword>
<protein>
    <submittedName>
        <fullName evidence="1">Uncharacterized protein</fullName>
    </submittedName>
</protein>
<sequence>MRTLSKKEERELRKWLNSPAHNHREDVVTLFEYLMAGQHLYEEKFLEKERVFSRIFSNEPYDDAKLRQSMHFLLKSVEEFLIYQEQQSDEVRARMALASVFRKRKLDRAFTKAIKAVEVQQEKANYRNEQYLRNEYLLQLEKYSFYDGKKRTTEMNLQEVSDALDLTFVADKLRQGCLMIAHQSVYKAQYNIGLLEYIIEYVDRQKLMLHHPAIAVYFYGYKAITDESGKQYFENLRQEIQKHRTSFPKSELRDIYLMAVNYCIRQANKFNDSELIREAFRLYRQGLENEILLENGVVSPFTFRNAVGAALRLKEYDWVEHFIHQYKKALPHDYRESFFLHSLARLNFEKGDYGSAMQLLAQTDFDDTLINLNAKSMLLKIYYELDEYDALESLLESMRAYLKRKQLMGAYRSNYHNFIRFTRKLVRINPFDDKEKSALKSEIINASPLTEKDWLLEQVTAL</sequence>
<dbReference type="STRING" id="1524460.IX84_30190"/>
<evidence type="ECO:0000313" key="2">
    <source>
        <dbReference type="Proteomes" id="UP000029736"/>
    </source>
</evidence>
<accession>A0A098RZK6</accession>
<gene>
    <name evidence="1" type="ORF">IX84_30190</name>
</gene>
<dbReference type="Proteomes" id="UP000029736">
    <property type="component" value="Unassembled WGS sequence"/>
</dbReference>
<proteinExistence type="predicted"/>
<name>A0A098RZK6_9BACT</name>
<dbReference type="EMBL" id="JPOS01000097">
    <property type="protein sequence ID" value="KGE84998.1"/>
    <property type="molecule type" value="Genomic_DNA"/>
</dbReference>
<reference evidence="1 2" key="1">
    <citation type="journal article" date="2014" name="Int. J. Syst. Evol. Microbiol.">
        <title>Phaeodactylibacter xiamenensis gen. nov., sp. nov., a member of the family Saprospiraceae isolated from the marine alga Phaeodactylum tricornutum.</title>
        <authorList>
            <person name="Chen Z.Jr."/>
            <person name="Lei X."/>
            <person name="Lai Q."/>
            <person name="Li Y."/>
            <person name="Zhang B."/>
            <person name="Zhang J."/>
            <person name="Zhang H."/>
            <person name="Yang L."/>
            <person name="Zheng W."/>
            <person name="Tian Y."/>
            <person name="Yu Z."/>
            <person name="Xu H.Jr."/>
            <person name="Zheng T."/>
        </authorList>
    </citation>
    <scope>NUCLEOTIDE SEQUENCE [LARGE SCALE GENOMIC DNA]</scope>
    <source>
        <strain evidence="1 2">KD52</strain>
    </source>
</reference>
<comment type="caution">
    <text evidence="1">The sequence shown here is derived from an EMBL/GenBank/DDBJ whole genome shotgun (WGS) entry which is preliminary data.</text>
</comment>